<dbReference type="Pfam" id="PF00583">
    <property type="entry name" value="Acetyltransf_1"/>
    <property type="match status" value="1"/>
</dbReference>
<dbReference type="CDD" id="cd04301">
    <property type="entry name" value="NAT_SF"/>
    <property type="match status" value="1"/>
</dbReference>
<organism evidence="2 3">
    <name type="scientific">Candidatus Nesterenkonia stercoripullorum</name>
    <dbReference type="NCBI Taxonomy" id="2838701"/>
    <lineage>
        <taxon>Bacteria</taxon>
        <taxon>Bacillati</taxon>
        <taxon>Actinomycetota</taxon>
        <taxon>Actinomycetes</taxon>
        <taxon>Micrococcales</taxon>
        <taxon>Micrococcaceae</taxon>
        <taxon>Nesterenkonia</taxon>
    </lineage>
</organism>
<dbReference type="SUPFAM" id="SSF55729">
    <property type="entry name" value="Acyl-CoA N-acyltransferases (Nat)"/>
    <property type="match status" value="1"/>
</dbReference>
<protein>
    <submittedName>
        <fullName evidence="2">GNAT family N-acetyltransferase</fullName>
    </submittedName>
</protein>
<dbReference type="GO" id="GO:0016747">
    <property type="term" value="F:acyltransferase activity, transferring groups other than amino-acyl groups"/>
    <property type="evidence" value="ECO:0007669"/>
    <property type="project" value="InterPro"/>
</dbReference>
<dbReference type="AlphaFoldDB" id="A0A9D1S1R6"/>
<reference evidence="2" key="2">
    <citation type="submission" date="2021-04" db="EMBL/GenBank/DDBJ databases">
        <authorList>
            <person name="Gilroy R."/>
        </authorList>
    </citation>
    <scope>NUCLEOTIDE SEQUENCE</scope>
    <source>
        <strain evidence="2">ChiHejej3B27-3195</strain>
    </source>
</reference>
<proteinExistence type="predicted"/>
<evidence type="ECO:0000313" key="3">
    <source>
        <dbReference type="Proteomes" id="UP000824151"/>
    </source>
</evidence>
<sequence>MTSELSDALIRTWVTGWSRTHDYDVQHDGELHLALRTGDSDEWEYVLHAPAEDRLRTAAQAVAKVPGRLLTVILSPKEGTPPRGALGDLELISNEERLMVVDMGTQDVEDPIAPEGFTGVREDFDGWTLFTVYDGDAVAARGRVAVVEHHAVLDRIFTADDYRRQGLGTYVTRALIAIALESDVDEGLLVATGEGVELYEYLGWTPLGSVHVFGAQDGEPSRSSHSQFDDTVE</sequence>
<dbReference type="Proteomes" id="UP000824151">
    <property type="component" value="Unassembled WGS sequence"/>
</dbReference>
<dbReference type="PROSITE" id="PS51186">
    <property type="entry name" value="GNAT"/>
    <property type="match status" value="1"/>
</dbReference>
<dbReference type="InterPro" id="IPR000182">
    <property type="entry name" value="GNAT_dom"/>
</dbReference>
<dbReference type="EMBL" id="DXGD01000177">
    <property type="protein sequence ID" value="HIW99462.1"/>
    <property type="molecule type" value="Genomic_DNA"/>
</dbReference>
<comment type="caution">
    <text evidence="2">The sequence shown here is derived from an EMBL/GenBank/DDBJ whole genome shotgun (WGS) entry which is preliminary data.</text>
</comment>
<accession>A0A9D1S1R6</accession>
<dbReference type="InterPro" id="IPR016181">
    <property type="entry name" value="Acyl_CoA_acyltransferase"/>
</dbReference>
<feature type="domain" description="N-acetyltransferase" evidence="1">
    <location>
        <begin position="87"/>
        <end position="233"/>
    </location>
</feature>
<dbReference type="Gene3D" id="3.40.630.30">
    <property type="match status" value="1"/>
</dbReference>
<name>A0A9D1S1R6_9MICC</name>
<reference evidence="2" key="1">
    <citation type="journal article" date="2021" name="PeerJ">
        <title>Extensive microbial diversity within the chicken gut microbiome revealed by metagenomics and culture.</title>
        <authorList>
            <person name="Gilroy R."/>
            <person name="Ravi A."/>
            <person name="Getino M."/>
            <person name="Pursley I."/>
            <person name="Horton D.L."/>
            <person name="Alikhan N.F."/>
            <person name="Baker D."/>
            <person name="Gharbi K."/>
            <person name="Hall N."/>
            <person name="Watson M."/>
            <person name="Adriaenssens E.M."/>
            <person name="Foster-Nyarko E."/>
            <person name="Jarju S."/>
            <person name="Secka A."/>
            <person name="Antonio M."/>
            <person name="Oren A."/>
            <person name="Chaudhuri R.R."/>
            <person name="La Ragione R."/>
            <person name="Hildebrand F."/>
            <person name="Pallen M.J."/>
        </authorList>
    </citation>
    <scope>NUCLEOTIDE SEQUENCE</scope>
    <source>
        <strain evidence="2">ChiHejej3B27-3195</strain>
    </source>
</reference>
<evidence type="ECO:0000313" key="2">
    <source>
        <dbReference type="EMBL" id="HIW99462.1"/>
    </source>
</evidence>
<evidence type="ECO:0000259" key="1">
    <source>
        <dbReference type="PROSITE" id="PS51186"/>
    </source>
</evidence>
<gene>
    <name evidence="2" type="ORF">H9871_04905</name>
</gene>